<evidence type="ECO:0000313" key="2">
    <source>
        <dbReference type="EMBL" id="MCO7546065.1"/>
    </source>
</evidence>
<sequence>MFETTLSQLEQAVTQLLEQNQSLLSRCAALELQVQQVQEENDTLQLAALEQEEQQGATLARLQALLQRTGAGEVA</sequence>
<dbReference type="Proteomes" id="UP001165292">
    <property type="component" value="Unassembled WGS sequence"/>
</dbReference>
<gene>
    <name evidence="2" type="ORF">NJF43_15005</name>
</gene>
<dbReference type="EMBL" id="JAMYBS010000019">
    <property type="protein sequence ID" value="MCO7546065.1"/>
    <property type="molecule type" value="Genomic_DNA"/>
</dbReference>
<proteinExistence type="predicted"/>
<dbReference type="RefSeq" id="WP_253163790.1">
    <property type="nucleotide sequence ID" value="NZ_DALYSN010000017.1"/>
</dbReference>
<accession>A0AA41WNC0</accession>
<feature type="coiled-coil region" evidence="1">
    <location>
        <begin position="6"/>
        <end position="54"/>
    </location>
</feature>
<evidence type="ECO:0008006" key="4">
    <source>
        <dbReference type="Google" id="ProtNLM"/>
    </source>
</evidence>
<protein>
    <recommendedName>
        <fullName evidence="4">DUF904 domain-containing protein</fullName>
    </recommendedName>
</protein>
<dbReference type="AlphaFoldDB" id="A0AA41WNC0"/>
<evidence type="ECO:0000256" key="1">
    <source>
        <dbReference type="SAM" id="Coils"/>
    </source>
</evidence>
<comment type="caution">
    <text evidence="2">The sequence shown here is derived from an EMBL/GenBank/DDBJ whole genome shotgun (WGS) entry which is preliminary data.</text>
</comment>
<keyword evidence="1" id="KW-0175">Coiled coil</keyword>
<organism evidence="2 3">
    <name type="scientific">Stutzerimonas nitrititolerans</name>
    <dbReference type="NCBI Taxonomy" id="2482751"/>
    <lineage>
        <taxon>Bacteria</taxon>
        <taxon>Pseudomonadati</taxon>
        <taxon>Pseudomonadota</taxon>
        <taxon>Gammaproteobacteria</taxon>
        <taxon>Pseudomonadales</taxon>
        <taxon>Pseudomonadaceae</taxon>
        <taxon>Stutzerimonas</taxon>
    </lineage>
</organism>
<name>A0AA41WNC0_9GAMM</name>
<evidence type="ECO:0000313" key="3">
    <source>
        <dbReference type="Proteomes" id="UP001165292"/>
    </source>
</evidence>
<reference evidence="2" key="1">
    <citation type="submission" date="2022-06" db="EMBL/GenBank/DDBJ databases">
        <title>Detection of beta-lactamases in bacteria of animal origin.</title>
        <authorList>
            <person name="Mlynarcik P."/>
            <person name="Zdarska V."/>
            <person name="Chudobova H."/>
            <person name="Prochazkova P."/>
            <person name="Hricova K."/>
            <person name="Mezerova K."/>
            <person name="Bardon J."/>
            <person name="Dolejska M."/>
            <person name="Sukkar I."/>
            <person name="Kolar M."/>
        </authorList>
    </citation>
    <scope>NUCLEOTIDE SEQUENCE</scope>
    <source>
        <strain evidence="2">S 300-3</strain>
    </source>
</reference>